<evidence type="ECO:0000256" key="1">
    <source>
        <dbReference type="SAM" id="MobiDB-lite"/>
    </source>
</evidence>
<gene>
    <name evidence="2" type="ORF">Bca52824_017107</name>
</gene>
<dbReference type="EMBL" id="JAAMPC010000004">
    <property type="protein sequence ID" value="KAG2313985.1"/>
    <property type="molecule type" value="Genomic_DNA"/>
</dbReference>
<evidence type="ECO:0000313" key="2">
    <source>
        <dbReference type="EMBL" id="KAG2313985.1"/>
    </source>
</evidence>
<feature type="region of interest" description="Disordered" evidence="1">
    <location>
        <begin position="50"/>
        <end position="70"/>
    </location>
</feature>
<accession>A0A8X7VMF7</accession>
<sequence>MDIEWKHACTEMVMPMTYLNQSMFPPYKNDYGSFEEQWISRYGDKRPHRITTEFGRKSTGSDSNRDSVKEVWKQNARSVEPWRQGTEEYFEQHYCLVTKKGKMVALDKID</sequence>
<keyword evidence="3" id="KW-1185">Reference proteome</keyword>
<organism evidence="2 3">
    <name type="scientific">Brassica carinata</name>
    <name type="common">Ethiopian mustard</name>
    <name type="synonym">Abyssinian cabbage</name>
    <dbReference type="NCBI Taxonomy" id="52824"/>
    <lineage>
        <taxon>Eukaryota</taxon>
        <taxon>Viridiplantae</taxon>
        <taxon>Streptophyta</taxon>
        <taxon>Embryophyta</taxon>
        <taxon>Tracheophyta</taxon>
        <taxon>Spermatophyta</taxon>
        <taxon>Magnoliopsida</taxon>
        <taxon>eudicotyledons</taxon>
        <taxon>Gunneridae</taxon>
        <taxon>Pentapetalae</taxon>
        <taxon>rosids</taxon>
        <taxon>malvids</taxon>
        <taxon>Brassicales</taxon>
        <taxon>Brassicaceae</taxon>
        <taxon>Brassiceae</taxon>
        <taxon>Brassica</taxon>
    </lineage>
</organism>
<name>A0A8X7VMF7_BRACI</name>
<dbReference type="AlphaFoldDB" id="A0A8X7VMF7"/>
<proteinExistence type="predicted"/>
<comment type="caution">
    <text evidence="2">The sequence shown here is derived from an EMBL/GenBank/DDBJ whole genome shotgun (WGS) entry which is preliminary data.</text>
</comment>
<protein>
    <submittedName>
        <fullName evidence="2">Uncharacterized protein</fullName>
    </submittedName>
</protein>
<evidence type="ECO:0000313" key="3">
    <source>
        <dbReference type="Proteomes" id="UP000886595"/>
    </source>
</evidence>
<dbReference type="Proteomes" id="UP000886595">
    <property type="component" value="Unassembled WGS sequence"/>
</dbReference>
<dbReference type="OrthoDB" id="2130629at2759"/>
<reference evidence="2 3" key="1">
    <citation type="submission" date="2020-02" db="EMBL/GenBank/DDBJ databases">
        <authorList>
            <person name="Ma Q."/>
            <person name="Huang Y."/>
            <person name="Song X."/>
            <person name="Pei D."/>
        </authorList>
    </citation>
    <scope>NUCLEOTIDE SEQUENCE [LARGE SCALE GENOMIC DNA]</scope>
    <source>
        <strain evidence="2">Sxm20200214</strain>
        <tissue evidence="2">Leaf</tissue>
    </source>
</reference>